<keyword evidence="3" id="KW-1185">Reference proteome</keyword>
<name>K9VZB2_9CYAN</name>
<dbReference type="Proteomes" id="UP000010472">
    <property type="component" value="Chromosome"/>
</dbReference>
<reference evidence="2 3" key="1">
    <citation type="submission" date="2012-06" db="EMBL/GenBank/DDBJ databases">
        <title>Finished chromosome of genome of Crinalium epipsammum PCC 9333.</title>
        <authorList>
            <consortium name="US DOE Joint Genome Institute"/>
            <person name="Gugger M."/>
            <person name="Coursin T."/>
            <person name="Rippka R."/>
            <person name="Tandeau De Marsac N."/>
            <person name="Huntemann M."/>
            <person name="Wei C.-L."/>
            <person name="Han J."/>
            <person name="Detter J.C."/>
            <person name="Han C."/>
            <person name="Tapia R."/>
            <person name="Davenport K."/>
            <person name="Daligault H."/>
            <person name="Erkkila T."/>
            <person name="Gu W."/>
            <person name="Munk A.C.C."/>
            <person name="Teshima H."/>
            <person name="Xu Y."/>
            <person name="Chain P."/>
            <person name="Chen A."/>
            <person name="Krypides N."/>
            <person name="Mavromatis K."/>
            <person name="Markowitz V."/>
            <person name="Szeto E."/>
            <person name="Ivanova N."/>
            <person name="Mikhailova N."/>
            <person name="Ovchinnikova G."/>
            <person name="Pagani I."/>
            <person name="Pati A."/>
            <person name="Goodwin L."/>
            <person name="Peters L."/>
            <person name="Pitluck S."/>
            <person name="Woyke T."/>
            <person name="Kerfeld C."/>
        </authorList>
    </citation>
    <scope>NUCLEOTIDE SEQUENCE [LARGE SCALE GENOMIC DNA]</scope>
    <source>
        <strain evidence="2 3">PCC 9333</strain>
    </source>
</reference>
<dbReference type="AlphaFoldDB" id="K9VZB2"/>
<accession>K9VZB2</accession>
<evidence type="ECO:0000256" key="1">
    <source>
        <dbReference type="SAM" id="Phobius"/>
    </source>
</evidence>
<dbReference type="RefSeq" id="WP_015203000.1">
    <property type="nucleotide sequence ID" value="NC_019753.1"/>
</dbReference>
<keyword evidence="1" id="KW-0812">Transmembrane</keyword>
<gene>
    <name evidence="2" type="ORF">Cri9333_2005</name>
</gene>
<proteinExistence type="predicted"/>
<dbReference type="HOGENOM" id="CLU_2823866_0_0_3"/>
<organism evidence="2 3">
    <name type="scientific">Crinalium epipsammum PCC 9333</name>
    <dbReference type="NCBI Taxonomy" id="1173022"/>
    <lineage>
        <taxon>Bacteria</taxon>
        <taxon>Bacillati</taxon>
        <taxon>Cyanobacteriota</taxon>
        <taxon>Cyanophyceae</taxon>
        <taxon>Gomontiellales</taxon>
        <taxon>Gomontiellaceae</taxon>
        <taxon>Crinalium</taxon>
    </lineage>
</organism>
<dbReference type="EMBL" id="CP003620">
    <property type="protein sequence ID" value="AFZ12884.1"/>
    <property type="molecule type" value="Genomic_DNA"/>
</dbReference>
<dbReference type="STRING" id="1173022.Cri9333_2005"/>
<dbReference type="KEGG" id="cep:Cri9333_2005"/>
<evidence type="ECO:0000313" key="3">
    <source>
        <dbReference type="Proteomes" id="UP000010472"/>
    </source>
</evidence>
<keyword evidence="1" id="KW-0472">Membrane</keyword>
<evidence type="ECO:0000313" key="2">
    <source>
        <dbReference type="EMBL" id="AFZ12884.1"/>
    </source>
</evidence>
<feature type="transmembrane region" description="Helical" evidence="1">
    <location>
        <begin position="34"/>
        <end position="57"/>
    </location>
</feature>
<dbReference type="OrthoDB" id="572497at2"/>
<protein>
    <submittedName>
        <fullName evidence="2">Uncharacterized protein</fullName>
    </submittedName>
</protein>
<sequence>MSSNVRSRIPNWVMQELLQRLQTEINTPPPQGTIYRGFSMLKIIVFLVNIAVFIYLLRDFPKNKAE</sequence>
<keyword evidence="1" id="KW-1133">Transmembrane helix</keyword>